<dbReference type="GO" id="GO:0098552">
    <property type="term" value="C:side of membrane"/>
    <property type="evidence" value="ECO:0007669"/>
    <property type="project" value="UniProtKB-KW"/>
</dbReference>
<keyword evidence="3" id="KW-0336">GPI-anchor</keyword>
<keyword evidence="5" id="KW-0472">Membrane</keyword>
<evidence type="ECO:0000313" key="11">
    <source>
        <dbReference type="EMBL" id="KAK6932844.1"/>
    </source>
</evidence>
<evidence type="ECO:0000259" key="10">
    <source>
        <dbReference type="SMART" id="SM00768"/>
    </source>
</evidence>
<proteinExistence type="predicted"/>
<evidence type="ECO:0000256" key="1">
    <source>
        <dbReference type="ARBA" id="ARBA00004609"/>
    </source>
</evidence>
<dbReference type="Gene3D" id="1.20.58.1040">
    <property type="match status" value="1"/>
</dbReference>
<sequence>MRIICSCRYRYSRVCNCSTRMKLSMFQRLLLAVLFLVLVPQGSDGQFEEWCIADEQTPDEVLQKALDWACGMGGADCTKIQRNQPCYYPNTLKDHASYAFNDYYQKFKKRGATCYFSAAAIITDLDPSHNSCQFQHVP</sequence>
<evidence type="ECO:0000256" key="4">
    <source>
        <dbReference type="ARBA" id="ARBA00022729"/>
    </source>
</evidence>
<evidence type="ECO:0000313" key="12">
    <source>
        <dbReference type="Proteomes" id="UP001370490"/>
    </source>
</evidence>
<name>A0AAN8VG20_9MAGN</name>
<dbReference type="GO" id="GO:0009506">
    <property type="term" value="C:plasmodesma"/>
    <property type="evidence" value="ECO:0007669"/>
    <property type="project" value="UniProtKB-ARBA"/>
</dbReference>
<evidence type="ECO:0000256" key="2">
    <source>
        <dbReference type="ARBA" id="ARBA00022475"/>
    </source>
</evidence>
<dbReference type="AlphaFoldDB" id="A0AAN8VG20"/>
<dbReference type="FunFam" id="1.20.58.1040:FF:000001">
    <property type="entry name" value="Glucan endo-1,3-beta-glucosidase 4"/>
    <property type="match status" value="1"/>
</dbReference>
<dbReference type="PANTHER" id="PTHR31044:SF55">
    <property type="entry name" value="CARBOHYDRATE-BINDING X8 DOMAIN SUPERFAMILY PROTEIN"/>
    <property type="match status" value="1"/>
</dbReference>
<gene>
    <name evidence="11" type="ORF">RJ641_002468</name>
</gene>
<keyword evidence="8" id="KW-0449">Lipoprotein</keyword>
<feature type="chain" id="PRO_5042922273" evidence="9">
    <location>
        <begin position="46"/>
        <end position="138"/>
    </location>
</feature>
<evidence type="ECO:0000256" key="9">
    <source>
        <dbReference type="SAM" id="SignalP"/>
    </source>
</evidence>
<keyword evidence="6" id="KW-1015">Disulfide bond</keyword>
<evidence type="ECO:0000256" key="8">
    <source>
        <dbReference type="ARBA" id="ARBA00023288"/>
    </source>
</evidence>
<dbReference type="GO" id="GO:0005886">
    <property type="term" value="C:plasma membrane"/>
    <property type="evidence" value="ECO:0007669"/>
    <property type="project" value="UniProtKB-SubCell"/>
</dbReference>
<evidence type="ECO:0000256" key="3">
    <source>
        <dbReference type="ARBA" id="ARBA00022622"/>
    </source>
</evidence>
<dbReference type="InterPro" id="IPR012946">
    <property type="entry name" value="X8"/>
</dbReference>
<feature type="domain" description="X8" evidence="10">
    <location>
        <begin position="49"/>
        <end position="134"/>
    </location>
</feature>
<comment type="caution">
    <text evidence="11">The sequence shown here is derived from an EMBL/GenBank/DDBJ whole genome shotgun (WGS) entry which is preliminary data.</text>
</comment>
<keyword evidence="7" id="KW-0325">Glycoprotein</keyword>
<dbReference type="PANTHER" id="PTHR31044">
    <property type="entry name" value="BETA-1,3 GLUCANASE"/>
    <property type="match status" value="1"/>
</dbReference>
<keyword evidence="4 9" id="KW-0732">Signal</keyword>
<dbReference type="InterPro" id="IPR044788">
    <property type="entry name" value="X8_dom_prot"/>
</dbReference>
<evidence type="ECO:0000256" key="6">
    <source>
        <dbReference type="ARBA" id="ARBA00023157"/>
    </source>
</evidence>
<organism evidence="11 12">
    <name type="scientific">Dillenia turbinata</name>
    <dbReference type="NCBI Taxonomy" id="194707"/>
    <lineage>
        <taxon>Eukaryota</taxon>
        <taxon>Viridiplantae</taxon>
        <taxon>Streptophyta</taxon>
        <taxon>Embryophyta</taxon>
        <taxon>Tracheophyta</taxon>
        <taxon>Spermatophyta</taxon>
        <taxon>Magnoliopsida</taxon>
        <taxon>eudicotyledons</taxon>
        <taxon>Gunneridae</taxon>
        <taxon>Pentapetalae</taxon>
        <taxon>Dilleniales</taxon>
        <taxon>Dilleniaceae</taxon>
        <taxon>Dillenia</taxon>
    </lineage>
</organism>
<dbReference type="SMART" id="SM00768">
    <property type="entry name" value="X8"/>
    <property type="match status" value="1"/>
</dbReference>
<accession>A0AAN8VG20</accession>
<keyword evidence="2" id="KW-1003">Cell membrane</keyword>
<evidence type="ECO:0000256" key="7">
    <source>
        <dbReference type="ARBA" id="ARBA00023180"/>
    </source>
</evidence>
<protein>
    <submittedName>
        <fullName evidence="11">X8 domain</fullName>
    </submittedName>
</protein>
<dbReference type="Pfam" id="PF07983">
    <property type="entry name" value="X8"/>
    <property type="match status" value="1"/>
</dbReference>
<dbReference type="EMBL" id="JBAMMX010000010">
    <property type="protein sequence ID" value="KAK6932844.1"/>
    <property type="molecule type" value="Genomic_DNA"/>
</dbReference>
<dbReference type="Proteomes" id="UP001370490">
    <property type="component" value="Unassembled WGS sequence"/>
</dbReference>
<evidence type="ECO:0000256" key="5">
    <source>
        <dbReference type="ARBA" id="ARBA00023136"/>
    </source>
</evidence>
<comment type="subcellular location">
    <subcellularLocation>
        <location evidence="1">Cell membrane</location>
        <topology evidence="1">Lipid-anchor</topology>
        <topology evidence="1">GPI-anchor</topology>
    </subcellularLocation>
</comment>
<reference evidence="11 12" key="1">
    <citation type="submission" date="2023-12" db="EMBL/GenBank/DDBJ databases">
        <title>A high-quality genome assembly for Dillenia turbinata (Dilleniales).</title>
        <authorList>
            <person name="Chanderbali A."/>
        </authorList>
    </citation>
    <scope>NUCLEOTIDE SEQUENCE [LARGE SCALE GENOMIC DNA]</scope>
    <source>
        <strain evidence="11">LSX21</strain>
        <tissue evidence="11">Leaf</tissue>
    </source>
</reference>
<keyword evidence="12" id="KW-1185">Reference proteome</keyword>
<feature type="signal peptide" evidence="9">
    <location>
        <begin position="1"/>
        <end position="45"/>
    </location>
</feature>